<name>A0ABU1V891_9BURK</name>
<dbReference type="RefSeq" id="WP_204732489.1">
    <property type="nucleotide sequence ID" value="NZ_JAVDWE010000003.1"/>
</dbReference>
<feature type="domain" description="DUF6537" evidence="4">
    <location>
        <begin position="251"/>
        <end position="459"/>
    </location>
</feature>
<reference evidence="5 6" key="1">
    <citation type="submission" date="2023-07" db="EMBL/GenBank/DDBJ databases">
        <title>Sorghum-associated microbial communities from plants grown in Nebraska, USA.</title>
        <authorList>
            <person name="Schachtman D."/>
        </authorList>
    </citation>
    <scope>NUCLEOTIDE SEQUENCE [LARGE SCALE GENOMIC DNA]</scope>
    <source>
        <strain evidence="5 6">BE240</strain>
    </source>
</reference>
<evidence type="ECO:0000259" key="3">
    <source>
        <dbReference type="Pfam" id="PF01558"/>
    </source>
</evidence>
<protein>
    <submittedName>
        <fullName evidence="5">Indolepyruvate ferredoxin oxidoreductase beta subunit</fullName>
        <ecNumber evidence="5">1.2.7.8</ecNumber>
    </submittedName>
</protein>
<sequence length="525" mass="56796">MTTQDNSYGILIAALGGEGGGVLADWLVQCARRHALPVQATSVPGVAQRTGATSYYIEMLREPSDGAGTPVFGLTPVAGRVDVVVASELLEAARMVERGFVTGRTTLLASTHRVYTTVEKMHMADGRFDAQRLADAARALAGKTVLFDMEALTTRTGTVVSAVMFGALAGAGVLPWPRGVCEDVIRESGKGVQASLAGFAAAFDQACAPFGGEAEVSKDALQVLADAGLPHALHGAWVMRLQAWPAAVQLLAAHGALRCRDYQNDRYAHVFFDHVQSLVSATGPGRTDALEESVRHLALWMCFEDVIRVADLKTRRSRYARVADEAQAKPGDIVRVTEHFKPGIDEVAAVLPRALGEWLVVLATKRGWMGKAHVSLHIRSTSLWGYLMLRSLAWLRPLRPRSLRHAQEHETMGIWLAAMRQMLPLSPAFALVLAGLPQVLKGYGDTQVRGRENYARLWATHVAPVLGGAAEADTATVRFREALKTTLADPEGKLNQAHRSSSPKAQPIFWASKPPHRETTLTPHA</sequence>
<dbReference type="InterPro" id="IPR019752">
    <property type="entry name" value="Pyrv/ketoisovalerate_OxRed_cat"/>
</dbReference>
<dbReference type="NCBIfam" id="NF006179">
    <property type="entry name" value="PRK08312.1"/>
    <property type="match status" value="1"/>
</dbReference>
<keyword evidence="6" id="KW-1185">Reference proteome</keyword>
<dbReference type="EMBL" id="JAVDWE010000003">
    <property type="protein sequence ID" value="MDR7093632.1"/>
    <property type="molecule type" value="Genomic_DNA"/>
</dbReference>
<dbReference type="Proteomes" id="UP001265550">
    <property type="component" value="Unassembled WGS sequence"/>
</dbReference>
<dbReference type="PANTHER" id="PTHR43854:SF1">
    <property type="entry name" value="INDOLEPYRUVATE OXIDOREDUCTASE SUBUNIT IORB"/>
    <property type="match status" value="1"/>
</dbReference>
<dbReference type="InterPro" id="IPR002869">
    <property type="entry name" value="Pyrv_flavodox_OxRed_cen"/>
</dbReference>
<evidence type="ECO:0000313" key="5">
    <source>
        <dbReference type="EMBL" id="MDR7093632.1"/>
    </source>
</evidence>
<evidence type="ECO:0000313" key="6">
    <source>
        <dbReference type="Proteomes" id="UP001265550"/>
    </source>
</evidence>
<feature type="domain" description="Pyruvate/ketoisovalerate oxidoreductase catalytic" evidence="3">
    <location>
        <begin position="16"/>
        <end position="203"/>
    </location>
</feature>
<evidence type="ECO:0000256" key="2">
    <source>
        <dbReference type="SAM" id="MobiDB-lite"/>
    </source>
</evidence>
<dbReference type="Pfam" id="PF01558">
    <property type="entry name" value="POR"/>
    <property type="match status" value="1"/>
</dbReference>
<proteinExistence type="predicted"/>
<dbReference type="InterPro" id="IPR046667">
    <property type="entry name" value="DUF6537"/>
</dbReference>
<accession>A0ABU1V891</accession>
<dbReference type="Pfam" id="PF20169">
    <property type="entry name" value="DUF6537"/>
    <property type="match status" value="1"/>
</dbReference>
<dbReference type="PANTHER" id="PTHR43854">
    <property type="entry name" value="INDOLEPYRUVATE OXIDOREDUCTASE SUBUNIT IORB"/>
    <property type="match status" value="1"/>
</dbReference>
<dbReference type="GO" id="GO:0043805">
    <property type="term" value="F:indolepyruvate ferredoxin oxidoreductase activity"/>
    <property type="evidence" value="ECO:0007669"/>
    <property type="project" value="UniProtKB-EC"/>
</dbReference>
<feature type="region of interest" description="Disordered" evidence="2">
    <location>
        <begin position="490"/>
        <end position="525"/>
    </location>
</feature>
<dbReference type="InterPro" id="IPR052198">
    <property type="entry name" value="IorB_Oxidoreductase"/>
</dbReference>
<gene>
    <name evidence="5" type="ORF">J2X09_001364</name>
</gene>
<dbReference type="EC" id="1.2.7.8" evidence="5"/>
<keyword evidence="1 5" id="KW-0560">Oxidoreductase</keyword>
<evidence type="ECO:0000256" key="1">
    <source>
        <dbReference type="ARBA" id="ARBA00023002"/>
    </source>
</evidence>
<evidence type="ECO:0000259" key="4">
    <source>
        <dbReference type="Pfam" id="PF20169"/>
    </source>
</evidence>
<comment type="caution">
    <text evidence="5">The sequence shown here is derived from an EMBL/GenBank/DDBJ whole genome shotgun (WGS) entry which is preliminary data.</text>
</comment>
<organism evidence="5 6">
    <name type="scientific">Hydrogenophaga laconesensis</name>
    <dbReference type="NCBI Taxonomy" id="1805971"/>
    <lineage>
        <taxon>Bacteria</taxon>
        <taxon>Pseudomonadati</taxon>
        <taxon>Pseudomonadota</taxon>
        <taxon>Betaproteobacteria</taxon>
        <taxon>Burkholderiales</taxon>
        <taxon>Comamonadaceae</taxon>
        <taxon>Hydrogenophaga</taxon>
    </lineage>
</organism>
<dbReference type="Gene3D" id="3.40.920.10">
    <property type="entry name" value="Pyruvate-ferredoxin oxidoreductase, PFOR, domain III"/>
    <property type="match status" value="1"/>
</dbReference>